<sequence>MVHSQEGSKEPLAKLWNIDNDEIPEYLNIERKLIMVDGILRSLLDNDNFSGTRIDVIRNKRFINTLNFTRADEIKNLTQINQYIDLLEFVKAFYSTTKLKSNLGGILKLTDVYNAAAIGYIDVEFNNIVITSCLGDRSRNNGFLTAIKIYEPYPRLSFYDCGAGINNTSSNDMEPKVVVKQVVKEILAGDGIYSPSEINGSIAVSSIGAHLCHSGLTTNVKCGYVKSLNRDGFFRNPTHFSDDISFTDAWSRRGDSGGPVFYYKDLMNVRLNGILATVIGDQISGIFVAVPLSSILKTININVVTT</sequence>
<comment type="caution">
    <text evidence="1">The sequence shown here is derived from an EMBL/GenBank/DDBJ whole genome shotgun (WGS) entry which is preliminary data.</text>
</comment>
<evidence type="ECO:0000313" key="2">
    <source>
        <dbReference type="Proteomes" id="UP000439903"/>
    </source>
</evidence>
<dbReference type="Proteomes" id="UP000439903">
    <property type="component" value="Unassembled WGS sequence"/>
</dbReference>
<protein>
    <recommendedName>
        <fullName evidence="3">Peptidase S1 domain-containing protein</fullName>
    </recommendedName>
</protein>
<dbReference type="AlphaFoldDB" id="A0A8H4AEN8"/>
<dbReference type="OrthoDB" id="2345133at2759"/>
<dbReference type="InterPro" id="IPR043504">
    <property type="entry name" value="Peptidase_S1_PA_chymotrypsin"/>
</dbReference>
<reference evidence="1 2" key="1">
    <citation type="journal article" date="2019" name="Environ. Microbiol.">
        <title>At the nexus of three kingdoms: the genome of the mycorrhizal fungus Gigaspora margarita provides insights into plant, endobacterial and fungal interactions.</title>
        <authorList>
            <person name="Venice F."/>
            <person name="Ghignone S."/>
            <person name="Salvioli di Fossalunga A."/>
            <person name="Amselem J."/>
            <person name="Novero M."/>
            <person name="Xianan X."/>
            <person name="Sedzielewska Toro K."/>
            <person name="Morin E."/>
            <person name="Lipzen A."/>
            <person name="Grigoriev I.V."/>
            <person name="Henrissat B."/>
            <person name="Martin F.M."/>
            <person name="Bonfante P."/>
        </authorList>
    </citation>
    <scope>NUCLEOTIDE SEQUENCE [LARGE SCALE GENOMIC DNA]</scope>
    <source>
        <strain evidence="1 2">BEG34</strain>
    </source>
</reference>
<dbReference type="SUPFAM" id="SSF50494">
    <property type="entry name" value="Trypsin-like serine proteases"/>
    <property type="match status" value="1"/>
</dbReference>
<organism evidence="1 2">
    <name type="scientific">Gigaspora margarita</name>
    <dbReference type="NCBI Taxonomy" id="4874"/>
    <lineage>
        <taxon>Eukaryota</taxon>
        <taxon>Fungi</taxon>
        <taxon>Fungi incertae sedis</taxon>
        <taxon>Mucoromycota</taxon>
        <taxon>Glomeromycotina</taxon>
        <taxon>Glomeromycetes</taxon>
        <taxon>Diversisporales</taxon>
        <taxon>Gigasporaceae</taxon>
        <taxon>Gigaspora</taxon>
    </lineage>
</organism>
<keyword evidence="2" id="KW-1185">Reference proteome</keyword>
<dbReference type="EMBL" id="WTPW01000712">
    <property type="protein sequence ID" value="KAF0486241.1"/>
    <property type="molecule type" value="Genomic_DNA"/>
</dbReference>
<name>A0A8H4AEN8_GIGMA</name>
<accession>A0A8H4AEN8</accession>
<proteinExistence type="predicted"/>
<dbReference type="InterPro" id="IPR009003">
    <property type="entry name" value="Peptidase_S1_PA"/>
</dbReference>
<evidence type="ECO:0000313" key="1">
    <source>
        <dbReference type="EMBL" id="KAF0486241.1"/>
    </source>
</evidence>
<gene>
    <name evidence="1" type="ORF">F8M41_022704</name>
</gene>
<evidence type="ECO:0008006" key="3">
    <source>
        <dbReference type="Google" id="ProtNLM"/>
    </source>
</evidence>
<dbReference type="Gene3D" id="2.40.10.10">
    <property type="entry name" value="Trypsin-like serine proteases"/>
    <property type="match status" value="1"/>
</dbReference>